<comment type="caution">
    <text evidence="1">The sequence shown here is derived from an EMBL/GenBank/DDBJ whole genome shotgun (WGS) entry which is preliminary data.</text>
</comment>
<evidence type="ECO:0000313" key="1">
    <source>
        <dbReference type="EMBL" id="GAJ01481.1"/>
    </source>
</evidence>
<reference evidence="1" key="1">
    <citation type="journal article" date="2014" name="Front. Microbiol.">
        <title>High frequency of phylogenetically diverse reductive dehalogenase-homologous genes in deep subseafloor sedimentary metagenomes.</title>
        <authorList>
            <person name="Kawai M."/>
            <person name="Futagami T."/>
            <person name="Toyoda A."/>
            <person name="Takaki Y."/>
            <person name="Nishi S."/>
            <person name="Hori S."/>
            <person name="Arai W."/>
            <person name="Tsubouchi T."/>
            <person name="Morono Y."/>
            <person name="Uchiyama I."/>
            <person name="Ito T."/>
            <person name="Fujiyama A."/>
            <person name="Inagaki F."/>
            <person name="Takami H."/>
        </authorList>
    </citation>
    <scope>NUCLEOTIDE SEQUENCE</scope>
    <source>
        <strain evidence="1">Expedition CK06-06</strain>
    </source>
</reference>
<name>X1UNN8_9ZZZZ</name>
<proteinExistence type="predicted"/>
<dbReference type="EMBL" id="BARW01017374">
    <property type="protein sequence ID" value="GAJ01481.1"/>
    <property type="molecule type" value="Genomic_DNA"/>
</dbReference>
<gene>
    <name evidence="1" type="ORF">S12H4_30035</name>
</gene>
<organism evidence="1">
    <name type="scientific">marine sediment metagenome</name>
    <dbReference type="NCBI Taxonomy" id="412755"/>
    <lineage>
        <taxon>unclassified sequences</taxon>
        <taxon>metagenomes</taxon>
        <taxon>ecological metagenomes</taxon>
    </lineage>
</organism>
<dbReference type="AlphaFoldDB" id="X1UNN8"/>
<protein>
    <submittedName>
        <fullName evidence="1">Uncharacterized protein</fullName>
    </submittedName>
</protein>
<accession>X1UNN8</accession>
<sequence>MYMLPFAVLLVLLGEYVTMYLQSIYIPDCTYNQLRERALVTVLCLSVQT</sequence>